<dbReference type="Gene3D" id="1.50.10.20">
    <property type="match status" value="1"/>
</dbReference>
<feature type="region of interest" description="Disordered" evidence="1">
    <location>
        <begin position="253"/>
        <end position="272"/>
    </location>
</feature>
<reference evidence="3" key="1">
    <citation type="journal article" date="2023" name="Mol. Phylogenet. Evol.">
        <title>Genome-scale phylogeny and comparative genomics of the fungal order Sordariales.</title>
        <authorList>
            <person name="Hensen N."/>
            <person name="Bonometti L."/>
            <person name="Westerberg I."/>
            <person name="Brannstrom I.O."/>
            <person name="Guillou S."/>
            <person name="Cros-Aarteil S."/>
            <person name="Calhoun S."/>
            <person name="Haridas S."/>
            <person name="Kuo A."/>
            <person name="Mondo S."/>
            <person name="Pangilinan J."/>
            <person name="Riley R."/>
            <person name="LaButti K."/>
            <person name="Andreopoulos B."/>
            <person name="Lipzen A."/>
            <person name="Chen C."/>
            <person name="Yan M."/>
            <person name="Daum C."/>
            <person name="Ng V."/>
            <person name="Clum A."/>
            <person name="Steindorff A."/>
            <person name="Ohm R.A."/>
            <person name="Martin F."/>
            <person name="Silar P."/>
            <person name="Natvig D.O."/>
            <person name="Lalanne C."/>
            <person name="Gautier V."/>
            <person name="Ament-Velasquez S.L."/>
            <person name="Kruys A."/>
            <person name="Hutchinson M.I."/>
            <person name="Powell A.J."/>
            <person name="Barry K."/>
            <person name="Miller A.N."/>
            <person name="Grigoriev I.V."/>
            <person name="Debuchy R."/>
            <person name="Gladieux P."/>
            <person name="Hiltunen Thoren M."/>
            <person name="Johannesson H."/>
        </authorList>
    </citation>
    <scope>NUCLEOTIDE SEQUENCE</scope>
    <source>
        <strain evidence="3">PSN293</strain>
    </source>
</reference>
<dbReference type="AlphaFoldDB" id="A0AAN7BA36"/>
<comment type="caution">
    <text evidence="3">The sequence shown here is derived from an EMBL/GenBank/DDBJ whole genome shotgun (WGS) entry which is preliminary data.</text>
</comment>
<evidence type="ECO:0000313" key="4">
    <source>
        <dbReference type="Proteomes" id="UP001301769"/>
    </source>
</evidence>
<evidence type="ECO:0000313" key="3">
    <source>
        <dbReference type="EMBL" id="KAK4218241.1"/>
    </source>
</evidence>
<accession>A0AAN7BA36</accession>
<evidence type="ECO:0000256" key="2">
    <source>
        <dbReference type="SAM" id="SignalP"/>
    </source>
</evidence>
<gene>
    <name evidence="3" type="ORF">QBC37DRAFT_8428</name>
</gene>
<dbReference type="Proteomes" id="UP001301769">
    <property type="component" value="Unassembled WGS sequence"/>
</dbReference>
<dbReference type="PANTHER" id="PTHR47791:SF2">
    <property type="entry name" value="ENDO MANNANASE, GH76 FAMILY (EUROFUNG)"/>
    <property type="match status" value="1"/>
</dbReference>
<keyword evidence="2" id="KW-0732">Signal</keyword>
<dbReference type="GO" id="GO:0016787">
    <property type="term" value="F:hydrolase activity"/>
    <property type="evidence" value="ECO:0007669"/>
    <property type="project" value="UniProtKB-KW"/>
</dbReference>
<sequence>MLLKWLAPILLAPATAARKPWSYPARDGKSRSPSDSEAQTIHLKQELFKETLDALRVMQDAYFQPWVGTWPKAIDWTAAVMGSHISGALVSLSRGLDEEHDNYRATENMISFYFTHLISFYFGQNALSLRHQAYDDMLWVVLNWLDTVQFISEYSHSRSSALQNNTTSSIRAAVDEALRNPAWYGNQWVPAFAHRARIFWELASQGWDETLCGGGMFWNPRLGPYKNAITNELFISASASMYQFFPGDRNTSPYSSGHVESPNTDGGEQEEWQPHDPMFLAAAVKGYRWLLESNMTNSQGLFADGFHMSNYPGNNTKCDRRDEAVFTYNQGVILTGQRELFKAIGSWRYIQEGHQLIQNVIRATGWDLARNEPVDDIDHIQPGELPPWHGLGRAGVLEEMCDASGRCSQNSHTFKGIWMHHFTAFCAPLEMIAAAGDVVGDEDDDDKLTHSQACQRYLPWIRHNAFAAMRTRDSEGKFGMWWTVGLLNITVDNLQFDPHSQPECPGEFTALLCDPLFFGKKEGDPGDDDKAGEVLYPGDGDGSDNLASQQKPMGTRRSDGLLRKKRQSRVVADDKPANVGSSSDPNERFRGRTVETQGGGLAVLRALWELLNQHVE</sequence>
<name>A0AAN7BA36_9PEZI</name>
<dbReference type="EMBL" id="MU858054">
    <property type="protein sequence ID" value="KAK4218241.1"/>
    <property type="molecule type" value="Genomic_DNA"/>
</dbReference>
<feature type="signal peptide" evidence="2">
    <location>
        <begin position="1"/>
        <end position="17"/>
    </location>
</feature>
<dbReference type="InterPro" id="IPR005198">
    <property type="entry name" value="Glyco_hydro_76"/>
</dbReference>
<dbReference type="Pfam" id="PF03663">
    <property type="entry name" value="Glyco_hydro_76"/>
    <property type="match status" value="1"/>
</dbReference>
<proteinExistence type="predicted"/>
<keyword evidence="3" id="KW-0378">Hydrolase</keyword>
<dbReference type="InterPro" id="IPR053169">
    <property type="entry name" value="MUG_Protein"/>
</dbReference>
<feature type="region of interest" description="Disordered" evidence="1">
    <location>
        <begin position="522"/>
        <end position="592"/>
    </location>
</feature>
<dbReference type="PANTHER" id="PTHR47791">
    <property type="entry name" value="MEIOTICALLY UP-REGULATED GENE 191 PROTEIN"/>
    <property type="match status" value="1"/>
</dbReference>
<dbReference type="SUPFAM" id="SSF48208">
    <property type="entry name" value="Six-hairpin glycosidases"/>
    <property type="match status" value="1"/>
</dbReference>
<evidence type="ECO:0000256" key="1">
    <source>
        <dbReference type="SAM" id="MobiDB-lite"/>
    </source>
</evidence>
<feature type="compositionally biased region" description="Basic and acidic residues" evidence="1">
    <location>
        <begin position="522"/>
        <end position="532"/>
    </location>
</feature>
<organism evidence="3 4">
    <name type="scientific">Rhypophila decipiens</name>
    <dbReference type="NCBI Taxonomy" id="261697"/>
    <lineage>
        <taxon>Eukaryota</taxon>
        <taxon>Fungi</taxon>
        <taxon>Dikarya</taxon>
        <taxon>Ascomycota</taxon>
        <taxon>Pezizomycotina</taxon>
        <taxon>Sordariomycetes</taxon>
        <taxon>Sordariomycetidae</taxon>
        <taxon>Sordariales</taxon>
        <taxon>Naviculisporaceae</taxon>
        <taxon>Rhypophila</taxon>
    </lineage>
</organism>
<protein>
    <submittedName>
        <fullName evidence="3">Glycosyl hydrolase</fullName>
    </submittedName>
</protein>
<dbReference type="GO" id="GO:0005975">
    <property type="term" value="P:carbohydrate metabolic process"/>
    <property type="evidence" value="ECO:0007669"/>
    <property type="project" value="InterPro"/>
</dbReference>
<reference evidence="3" key="2">
    <citation type="submission" date="2023-05" db="EMBL/GenBank/DDBJ databases">
        <authorList>
            <consortium name="Lawrence Berkeley National Laboratory"/>
            <person name="Steindorff A."/>
            <person name="Hensen N."/>
            <person name="Bonometti L."/>
            <person name="Westerberg I."/>
            <person name="Brannstrom I.O."/>
            <person name="Guillou S."/>
            <person name="Cros-Aarteil S."/>
            <person name="Calhoun S."/>
            <person name="Haridas S."/>
            <person name="Kuo A."/>
            <person name="Mondo S."/>
            <person name="Pangilinan J."/>
            <person name="Riley R."/>
            <person name="Labutti K."/>
            <person name="Andreopoulos B."/>
            <person name="Lipzen A."/>
            <person name="Chen C."/>
            <person name="Yanf M."/>
            <person name="Daum C."/>
            <person name="Ng V."/>
            <person name="Clum A."/>
            <person name="Ohm R."/>
            <person name="Martin F."/>
            <person name="Silar P."/>
            <person name="Natvig D."/>
            <person name="Lalanne C."/>
            <person name="Gautier V."/>
            <person name="Ament-Velasquez S.L."/>
            <person name="Kruys A."/>
            <person name="Hutchinson M.I."/>
            <person name="Powell A.J."/>
            <person name="Barry K."/>
            <person name="Miller A.N."/>
            <person name="Grigoriev I.V."/>
            <person name="Debuchy R."/>
            <person name="Gladieux P."/>
            <person name="Thoren M.H."/>
            <person name="Johannesson H."/>
        </authorList>
    </citation>
    <scope>NUCLEOTIDE SEQUENCE</scope>
    <source>
        <strain evidence="3">PSN293</strain>
    </source>
</reference>
<feature type="chain" id="PRO_5042945988" evidence="2">
    <location>
        <begin position="18"/>
        <end position="616"/>
    </location>
</feature>
<dbReference type="InterPro" id="IPR008928">
    <property type="entry name" value="6-hairpin_glycosidase_sf"/>
</dbReference>
<keyword evidence="4" id="KW-1185">Reference proteome</keyword>